<keyword evidence="2" id="KW-1185">Reference proteome</keyword>
<feature type="region of interest" description="Disordered" evidence="1">
    <location>
        <begin position="239"/>
        <end position="268"/>
    </location>
</feature>
<protein>
    <submittedName>
        <fullName evidence="3">Stress response protein NST1</fullName>
    </submittedName>
</protein>
<accession>A0ABM0JLT3</accession>
<dbReference type="GeneID" id="101856571"/>
<dbReference type="Proteomes" id="UP000694888">
    <property type="component" value="Unplaced"/>
</dbReference>
<evidence type="ECO:0000313" key="3">
    <source>
        <dbReference type="RefSeq" id="XP_005096694.2"/>
    </source>
</evidence>
<organism evidence="2 3">
    <name type="scientific">Aplysia californica</name>
    <name type="common">California sea hare</name>
    <dbReference type="NCBI Taxonomy" id="6500"/>
    <lineage>
        <taxon>Eukaryota</taxon>
        <taxon>Metazoa</taxon>
        <taxon>Spiralia</taxon>
        <taxon>Lophotrochozoa</taxon>
        <taxon>Mollusca</taxon>
        <taxon>Gastropoda</taxon>
        <taxon>Heterobranchia</taxon>
        <taxon>Euthyneura</taxon>
        <taxon>Tectipleura</taxon>
        <taxon>Aplysiida</taxon>
        <taxon>Aplysioidea</taxon>
        <taxon>Aplysiidae</taxon>
        <taxon>Aplysia</taxon>
    </lineage>
</organism>
<sequence>MLQFAIGSGNELLTYAIMSERRYMNDLDEAGEKCFGQTEYGSNFVRHNKDAYWSFVDNSDVSFRRKKSGYDTDNIGVLKSLRAKRPDTRNGGIMNARSHSSLASVCSVSNGVGGRSGYGGSLRRKRGDVSRMSSVDISSVSRNKTFQETGGRNRASSMTSSLSDVTSVSSISSGGFSTARENTTSRLRQELHRGSPVEANGTYQTPLQRKEKELKELRNEFTSVLRELEGKDTELENARQIWEEERKNEEDDRKKKEEDRMKSQEELERRVQELEERLRKSEEERKKEEDNLFQVKEELTKLQVECADLKKEISQKERQFEGYYLDTYRKGLEAARFEREEELEMLVTKGKSRVSMEELSRKLFRTEKQLAKWQSLRLAESYHQNNNNVAVKSDSQAVTTLAFLKDAFFHFLCDPSDAELHLKAITGIFQYSDAQNARIKRAMLDRKKTEKKKIFNKKQDST</sequence>
<gene>
    <name evidence="3" type="primary">LOC101856571</name>
</gene>
<feature type="region of interest" description="Disordered" evidence="1">
    <location>
        <begin position="116"/>
        <end position="209"/>
    </location>
</feature>
<proteinExistence type="predicted"/>
<reference evidence="3" key="1">
    <citation type="submission" date="2025-08" db="UniProtKB">
        <authorList>
            <consortium name="RefSeq"/>
        </authorList>
    </citation>
    <scope>IDENTIFICATION</scope>
</reference>
<name>A0ABM0JLT3_APLCA</name>
<evidence type="ECO:0000313" key="2">
    <source>
        <dbReference type="Proteomes" id="UP000694888"/>
    </source>
</evidence>
<evidence type="ECO:0000256" key="1">
    <source>
        <dbReference type="SAM" id="MobiDB-lite"/>
    </source>
</evidence>
<dbReference type="RefSeq" id="XP_005096694.2">
    <property type="nucleotide sequence ID" value="XM_005096637.3"/>
</dbReference>
<feature type="compositionally biased region" description="Low complexity" evidence="1">
    <location>
        <begin position="130"/>
        <end position="142"/>
    </location>
</feature>
<feature type="compositionally biased region" description="Low complexity" evidence="1">
    <location>
        <begin position="156"/>
        <end position="177"/>
    </location>
</feature>